<dbReference type="AlphaFoldDB" id="A0A9D2RYB2"/>
<proteinExistence type="predicted"/>
<evidence type="ECO:0000313" key="1">
    <source>
        <dbReference type="EMBL" id="HJB36591.1"/>
    </source>
</evidence>
<sequence length="76" mass="8708">MVGYDEKGLPKTKNVLAKTKSECSAKLNALKASLQGPREPKQEKPKADMTFGAWLDHWYQRECKPKIRPKTQADYE</sequence>
<protein>
    <submittedName>
        <fullName evidence="1">Site-specific integrase</fullName>
    </submittedName>
</protein>
<feature type="non-terminal residue" evidence="1">
    <location>
        <position position="76"/>
    </location>
</feature>
<accession>A0A9D2RYB2</accession>
<comment type="caution">
    <text evidence="1">The sequence shown here is derived from an EMBL/GenBank/DDBJ whole genome shotgun (WGS) entry which is preliminary data.</text>
</comment>
<dbReference type="EMBL" id="DWXZ01000011">
    <property type="protein sequence ID" value="HJB36591.1"/>
    <property type="molecule type" value="Genomic_DNA"/>
</dbReference>
<gene>
    <name evidence="1" type="ORF">H9942_00805</name>
</gene>
<evidence type="ECO:0000313" key="2">
    <source>
        <dbReference type="Proteomes" id="UP000824214"/>
    </source>
</evidence>
<dbReference type="Proteomes" id="UP000824214">
    <property type="component" value="Unassembled WGS sequence"/>
</dbReference>
<reference evidence="1" key="1">
    <citation type="journal article" date="2021" name="PeerJ">
        <title>Extensive microbial diversity within the chicken gut microbiome revealed by metagenomics and culture.</title>
        <authorList>
            <person name="Gilroy R."/>
            <person name="Ravi A."/>
            <person name="Getino M."/>
            <person name="Pursley I."/>
            <person name="Horton D.L."/>
            <person name="Alikhan N.F."/>
            <person name="Baker D."/>
            <person name="Gharbi K."/>
            <person name="Hall N."/>
            <person name="Watson M."/>
            <person name="Adriaenssens E.M."/>
            <person name="Foster-Nyarko E."/>
            <person name="Jarju S."/>
            <person name="Secka A."/>
            <person name="Antonio M."/>
            <person name="Oren A."/>
            <person name="Chaudhuri R.R."/>
            <person name="La Ragione R."/>
            <person name="Hildebrand F."/>
            <person name="Pallen M.J."/>
        </authorList>
    </citation>
    <scope>NUCLEOTIDE SEQUENCE</scope>
    <source>
        <strain evidence="1">ChiBcolR8-3208</strain>
    </source>
</reference>
<name>A0A9D2RYB2_9FIRM</name>
<organism evidence="1 2">
    <name type="scientific">Candidatus Acutalibacter ornithocaccae</name>
    <dbReference type="NCBI Taxonomy" id="2838416"/>
    <lineage>
        <taxon>Bacteria</taxon>
        <taxon>Bacillati</taxon>
        <taxon>Bacillota</taxon>
        <taxon>Clostridia</taxon>
        <taxon>Eubacteriales</taxon>
        <taxon>Acutalibacteraceae</taxon>
        <taxon>Acutalibacter</taxon>
    </lineage>
</organism>
<reference evidence="1" key="2">
    <citation type="submission" date="2021-04" db="EMBL/GenBank/DDBJ databases">
        <authorList>
            <person name="Gilroy R."/>
        </authorList>
    </citation>
    <scope>NUCLEOTIDE SEQUENCE</scope>
    <source>
        <strain evidence="1">ChiBcolR8-3208</strain>
    </source>
</reference>